<proteinExistence type="predicted"/>
<feature type="domain" description="Anti-sigma K factor RskA C-terminal" evidence="1">
    <location>
        <begin position="93"/>
        <end position="210"/>
    </location>
</feature>
<dbReference type="InterPro" id="IPR018764">
    <property type="entry name" value="RskA_C"/>
</dbReference>
<name>A0A8J3YI46_9ACTN</name>
<accession>A0A8J3YI46</accession>
<organism evidence="2 3">
    <name type="scientific">Virgisporangium aliadipatigenens</name>
    <dbReference type="NCBI Taxonomy" id="741659"/>
    <lineage>
        <taxon>Bacteria</taxon>
        <taxon>Bacillati</taxon>
        <taxon>Actinomycetota</taxon>
        <taxon>Actinomycetes</taxon>
        <taxon>Micromonosporales</taxon>
        <taxon>Micromonosporaceae</taxon>
        <taxon>Virgisporangium</taxon>
    </lineage>
</organism>
<dbReference type="Proteomes" id="UP000619260">
    <property type="component" value="Unassembled WGS sequence"/>
</dbReference>
<keyword evidence="3" id="KW-1185">Reference proteome</keyword>
<evidence type="ECO:0000313" key="2">
    <source>
        <dbReference type="EMBL" id="GIJ45664.1"/>
    </source>
</evidence>
<sequence>MSHPDPERLVLLALGEPDDAAAGHLASCAHCAAEVASLRAVADIGAESQEVRDLPAPPASVWARIEAAVERPSTVDVPILRPRRREWLRLAVTAVAATALGVAGTLGVGALRKEAAPTVVARATLEAFPNAPVGAGGEARVLGSGDGARLHLHVTGLPLSTGYYEVWLIDPVTMRMFSIGHLTDSGDVLLPLNSTVDLRQYRVVDVSAEEYDNVQTHSGRSLLRGTLTN</sequence>
<protein>
    <recommendedName>
        <fullName evidence="1">Anti-sigma K factor RskA C-terminal domain-containing protein</fullName>
    </recommendedName>
</protein>
<dbReference type="Pfam" id="PF10099">
    <property type="entry name" value="RskA_C"/>
    <property type="match status" value="1"/>
</dbReference>
<dbReference type="AlphaFoldDB" id="A0A8J3YI46"/>
<gene>
    <name evidence="2" type="ORF">Val02_25500</name>
</gene>
<reference evidence="2" key="1">
    <citation type="submission" date="2021-01" db="EMBL/GenBank/DDBJ databases">
        <title>Whole genome shotgun sequence of Virgisporangium aliadipatigenens NBRC 105644.</title>
        <authorList>
            <person name="Komaki H."/>
            <person name="Tamura T."/>
        </authorList>
    </citation>
    <scope>NUCLEOTIDE SEQUENCE</scope>
    <source>
        <strain evidence="2">NBRC 105644</strain>
    </source>
</reference>
<dbReference type="RefSeq" id="WP_203899222.1">
    <property type="nucleotide sequence ID" value="NZ_BOPF01000008.1"/>
</dbReference>
<evidence type="ECO:0000259" key="1">
    <source>
        <dbReference type="Pfam" id="PF10099"/>
    </source>
</evidence>
<dbReference type="GO" id="GO:0005886">
    <property type="term" value="C:plasma membrane"/>
    <property type="evidence" value="ECO:0007669"/>
    <property type="project" value="InterPro"/>
</dbReference>
<evidence type="ECO:0000313" key="3">
    <source>
        <dbReference type="Proteomes" id="UP000619260"/>
    </source>
</evidence>
<dbReference type="EMBL" id="BOPF01000008">
    <property type="protein sequence ID" value="GIJ45664.1"/>
    <property type="molecule type" value="Genomic_DNA"/>
</dbReference>
<comment type="caution">
    <text evidence="2">The sequence shown here is derived from an EMBL/GenBank/DDBJ whole genome shotgun (WGS) entry which is preliminary data.</text>
</comment>